<protein>
    <submittedName>
        <fullName evidence="1">Uncharacterized protein</fullName>
    </submittedName>
</protein>
<evidence type="ECO:0000313" key="2">
    <source>
        <dbReference type="Proteomes" id="UP000287651"/>
    </source>
</evidence>
<accession>A0A426Y456</accession>
<proteinExistence type="predicted"/>
<sequence length="267" mass="28736">MPWCKIQVYNVESFSCCWVNGVNRLAAIGVIYGVLCPKVKVEAPMLSIILKVQSSMGTTSLRFEFPTGISLIVANLSSGIVTTLWVMLIPTLNVSVPITNIWPRFGVDDIMVVRAIVPLGQGGYNKGAATTEGRRAAESTVVVEEGSSGVERETIVGNLCSEESLLAMNKEDGRERSLLAVLIATSSICAAKEHCNCDGNERSLPAMLCSKRSLLVMIKSLLVAIMVDGSERSVLAAIKEDGSERLLLVVIKSLLIMIKVDDSIYAA</sequence>
<dbReference type="EMBL" id="AMZH03015139">
    <property type="protein sequence ID" value="RRT46526.1"/>
    <property type="molecule type" value="Genomic_DNA"/>
</dbReference>
<comment type="caution">
    <text evidence="1">The sequence shown here is derived from an EMBL/GenBank/DDBJ whole genome shotgun (WGS) entry which is preliminary data.</text>
</comment>
<evidence type="ECO:0000313" key="1">
    <source>
        <dbReference type="EMBL" id="RRT46526.1"/>
    </source>
</evidence>
<gene>
    <name evidence="1" type="ORF">B296_00041183</name>
</gene>
<reference evidence="1 2" key="1">
    <citation type="journal article" date="2014" name="Agronomy (Basel)">
        <title>A Draft Genome Sequence for Ensete ventricosum, the Drought-Tolerant Tree Against Hunger.</title>
        <authorList>
            <person name="Harrison J."/>
            <person name="Moore K.A."/>
            <person name="Paszkiewicz K."/>
            <person name="Jones T."/>
            <person name="Grant M."/>
            <person name="Ambacheew D."/>
            <person name="Muzemil S."/>
            <person name="Studholme D.J."/>
        </authorList>
    </citation>
    <scope>NUCLEOTIDE SEQUENCE [LARGE SCALE GENOMIC DNA]</scope>
</reference>
<dbReference type="Proteomes" id="UP000287651">
    <property type="component" value="Unassembled WGS sequence"/>
</dbReference>
<name>A0A426Y456_ENSVE</name>
<organism evidence="1 2">
    <name type="scientific">Ensete ventricosum</name>
    <name type="common">Abyssinian banana</name>
    <name type="synonym">Musa ensete</name>
    <dbReference type="NCBI Taxonomy" id="4639"/>
    <lineage>
        <taxon>Eukaryota</taxon>
        <taxon>Viridiplantae</taxon>
        <taxon>Streptophyta</taxon>
        <taxon>Embryophyta</taxon>
        <taxon>Tracheophyta</taxon>
        <taxon>Spermatophyta</taxon>
        <taxon>Magnoliopsida</taxon>
        <taxon>Liliopsida</taxon>
        <taxon>Zingiberales</taxon>
        <taxon>Musaceae</taxon>
        <taxon>Ensete</taxon>
    </lineage>
</organism>
<dbReference type="AlphaFoldDB" id="A0A426Y456"/>